<gene>
    <name evidence="2" type="ORF">PAC_05043</name>
</gene>
<dbReference type="Proteomes" id="UP000184330">
    <property type="component" value="Unassembled WGS sequence"/>
</dbReference>
<dbReference type="OrthoDB" id="10537042at2759"/>
<reference evidence="2 3" key="1">
    <citation type="submission" date="2016-03" db="EMBL/GenBank/DDBJ databases">
        <authorList>
            <person name="Ploux O."/>
        </authorList>
    </citation>
    <scope>NUCLEOTIDE SEQUENCE [LARGE SCALE GENOMIC DNA]</scope>
    <source>
        <strain evidence="2 3">UAMH 11012</strain>
    </source>
</reference>
<sequence>MADLTRPKLWDKLPYEVQDMIWDLTLQETHQVFQHTLSGKNGYSRWRHATVSRSLSPILHVCARSRARAKAHFTEYGLEHKQVWSCGSSGVSKHGKCIKEEKLPQRPPWNITPAADQVVRQLWNPEYDYIFVKTKKDTKNCPPESVCDTGSARWCIREFDWKIKYLAMSARDWNETRGWYNWLIHSYGLEYIFVIADRQRWELRDELRDGYFGHGPFYDLTELSEVEWEKQKHDLYTSSRERLKRFGTFWRKYGDPAMPWHHRPSDIYDKSMPAGRDDLLRIGALKLQIVESEEEIKKFIAALPKSKKISDSLKM</sequence>
<evidence type="ECO:0000313" key="2">
    <source>
        <dbReference type="EMBL" id="CZR55157.1"/>
    </source>
</evidence>
<evidence type="ECO:0000259" key="1">
    <source>
        <dbReference type="Pfam" id="PF20150"/>
    </source>
</evidence>
<dbReference type="EMBL" id="FJOG01000006">
    <property type="protein sequence ID" value="CZR55157.1"/>
    <property type="molecule type" value="Genomic_DNA"/>
</dbReference>
<dbReference type="Pfam" id="PF20150">
    <property type="entry name" value="2EXR"/>
    <property type="match status" value="1"/>
</dbReference>
<keyword evidence="3" id="KW-1185">Reference proteome</keyword>
<organism evidence="2 3">
    <name type="scientific">Phialocephala subalpina</name>
    <dbReference type="NCBI Taxonomy" id="576137"/>
    <lineage>
        <taxon>Eukaryota</taxon>
        <taxon>Fungi</taxon>
        <taxon>Dikarya</taxon>
        <taxon>Ascomycota</taxon>
        <taxon>Pezizomycotina</taxon>
        <taxon>Leotiomycetes</taxon>
        <taxon>Helotiales</taxon>
        <taxon>Mollisiaceae</taxon>
        <taxon>Phialocephala</taxon>
        <taxon>Phialocephala fortinii species complex</taxon>
    </lineage>
</organism>
<dbReference type="InterPro" id="IPR045518">
    <property type="entry name" value="2EXR"/>
</dbReference>
<feature type="domain" description="2EXR" evidence="1">
    <location>
        <begin position="10"/>
        <end position="76"/>
    </location>
</feature>
<protein>
    <recommendedName>
        <fullName evidence="1">2EXR domain-containing protein</fullName>
    </recommendedName>
</protein>
<accession>A0A1L7WQV7</accession>
<proteinExistence type="predicted"/>
<dbReference type="AlphaFoldDB" id="A0A1L7WQV7"/>
<name>A0A1L7WQV7_9HELO</name>
<evidence type="ECO:0000313" key="3">
    <source>
        <dbReference type="Proteomes" id="UP000184330"/>
    </source>
</evidence>